<protein>
    <submittedName>
        <fullName evidence="3">Uncharacterized protein</fullName>
    </submittedName>
</protein>
<dbReference type="OrthoDB" id="21578at2759"/>
<dbReference type="Proteomes" id="UP000001064">
    <property type="component" value="Unassembled WGS sequence"/>
</dbReference>
<dbReference type="GeneID" id="10500388"/>
<keyword evidence="2" id="KW-1133">Transmembrane helix</keyword>
<name>F0ZJA9_DICPU</name>
<evidence type="ECO:0000256" key="1">
    <source>
        <dbReference type="SAM" id="MobiDB-lite"/>
    </source>
</evidence>
<keyword evidence="2" id="KW-0472">Membrane</keyword>
<keyword evidence="4" id="KW-1185">Reference proteome</keyword>
<organism evidence="3 4">
    <name type="scientific">Dictyostelium purpureum</name>
    <name type="common">Slime mold</name>
    <dbReference type="NCBI Taxonomy" id="5786"/>
    <lineage>
        <taxon>Eukaryota</taxon>
        <taxon>Amoebozoa</taxon>
        <taxon>Evosea</taxon>
        <taxon>Eumycetozoa</taxon>
        <taxon>Dictyostelia</taxon>
        <taxon>Dictyosteliales</taxon>
        <taxon>Dictyosteliaceae</taxon>
        <taxon>Dictyostelium</taxon>
    </lineage>
</organism>
<accession>F0ZJA9</accession>
<dbReference type="InterPro" id="IPR053370">
    <property type="entry name" value="QS_Complex_Regulator"/>
</dbReference>
<gene>
    <name evidence="3" type="ORF">DICPUDRAFT_151618</name>
</gene>
<feature type="compositionally biased region" description="Low complexity" evidence="1">
    <location>
        <begin position="409"/>
        <end position="447"/>
    </location>
</feature>
<dbReference type="PANTHER" id="PTHR35035:SF7">
    <property type="entry name" value="TRANSMEMBRANE PROTEIN"/>
    <property type="match status" value="1"/>
</dbReference>
<feature type="region of interest" description="Disordered" evidence="1">
    <location>
        <begin position="378"/>
        <end position="462"/>
    </location>
</feature>
<dbReference type="RefSeq" id="XP_003287489.1">
    <property type="nucleotide sequence ID" value="XM_003287441.1"/>
</dbReference>
<dbReference type="KEGG" id="dpp:DICPUDRAFT_151618"/>
<evidence type="ECO:0000256" key="2">
    <source>
        <dbReference type="SAM" id="Phobius"/>
    </source>
</evidence>
<dbReference type="AlphaFoldDB" id="F0ZJA9"/>
<reference evidence="4" key="1">
    <citation type="journal article" date="2011" name="Genome Biol.">
        <title>Comparative genomics of the social amoebae Dictyostelium discoideum and Dictyostelium purpureum.</title>
        <authorList>
            <consortium name="US DOE Joint Genome Institute (JGI-PGF)"/>
            <person name="Sucgang R."/>
            <person name="Kuo A."/>
            <person name="Tian X."/>
            <person name="Salerno W."/>
            <person name="Parikh A."/>
            <person name="Feasley C.L."/>
            <person name="Dalin E."/>
            <person name="Tu H."/>
            <person name="Huang E."/>
            <person name="Barry K."/>
            <person name="Lindquist E."/>
            <person name="Shapiro H."/>
            <person name="Bruce D."/>
            <person name="Schmutz J."/>
            <person name="Salamov A."/>
            <person name="Fey P."/>
            <person name="Gaudet P."/>
            <person name="Anjard C."/>
            <person name="Babu M.M."/>
            <person name="Basu S."/>
            <person name="Bushmanova Y."/>
            <person name="van der Wel H."/>
            <person name="Katoh-Kurasawa M."/>
            <person name="Dinh C."/>
            <person name="Coutinho P.M."/>
            <person name="Saito T."/>
            <person name="Elias M."/>
            <person name="Schaap P."/>
            <person name="Kay R.R."/>
            <person name="Henrissat B."/>
            <person name="Eichinger L."/>
            <person name="Rivero F."/>
            <person name="Putnam N.H."/>
            <person name="West C.M."/>
            <person name="Loomis W.F."/>
            <person name="Chisholm R.L."/>
            <person name="Shaulsky G."/>
            <person name="Strassmann J.E."/>
            <person name="Queller D.C."/>
            <person name="Kuspa A."/>
            <person name="Grigoriev I.V."/>
        </authorList>
    </citation>
    <scope>NUCLEOTIDE SEQUENCE [LARGE SCALE GENOMIC DNA]</scope>
    <source>
        <strain evidence="4">QSDP1</strain>
    </source>
</reference>
<feature type="transmembrane region" description="Helical" evidence="2">
    <location>
        <begin position="336"/>
        <end position="355"/>
    </location>
</feature>
<feature type="compositionally biased region" description="Pro residues" evidence="1">
    <location>
        <begin position="452"/>
        <end position="462"/>
    </location>
</feature>
<dbReference type="EMBL" id="GL871041">
    <property type="protein sequence ID" value="EGC35988.1"/>
    <property type="molecule type" value="Genomic_DNA"/>
</dbReference>
<sequence length="462" mass="51529">MNDKSNFLIERSKFLIEGSLIGTKSAIDFEAYQSLIIIQDGGNFIINMKVQCRDSKVSIKNSSSLEISSNGGEMVLRNTFLNNKFGSVLQKGNIYLNSGSSIINYINSTFNIFSNIYSSGDKNTNFTNNGSVFISNSDPIKVESPFINFGKLKTDFKQTLYLTSYNQQNGSTFNLQDESVLVSNQPLQMDGGMLYGNATFNTSIMHSFGMLGSFNDTCYIYINGDYTMSQYGVIYILINSLEDFTQIFIRDTAILKGDLEVKISNKISSKNLKQLNVVNFGDLDKYSNAFKRVRFRTFDPETGLEMEGNNCAQSISTDRSLSVLFRDCESPLSNSAIIGFCIGLVGTAVIVGAVYKYRKKITSTFNNNRVILKIKKRKTSDDEEFNNNNNNNNNGESNNMVSLDILGDNNNYNNENNISVISGDDNNNNNNNNMGVDLINNDNNNNSQEITQPPPLSPSPHY</sequence>
<proteinExistence type="predicted"/>
<dbReference type="VEuPathDB" id="AmoebaDB:DICPUDRAFT_151618"/>
<evidence type="ECO:0000313" key="3">
    <source>
        <dbReference type="EMBL" id="EGC35988.1"/>
    </source>
</evidence>
<dbReference type="InParanoid" id="F0ZJA9"/>
<dbReference type="eggNOG" id="ENOG502RHAF">
    <property type="taxonomic scope" value="Eukaryota"/>
</dbReference>
<evidence type="ECO:0000313" key="4">
    <source>
        <dbReference type="Proteomes" id="UP000001064"/>
    </source>
</evidence>
<feature type="compositionally biased region" description="Low complexity" evidence="1">
    <location>
        <begin position="386"/>
        <end position="399"/>
    </location>
</feature>
<keyword evidence="2" id="KW-0812">Transmembrane</keyword>
<dbReference type="PANTHER" id="PTHR35035">
    <property type="entry name" value="DISCOIDIN-INDUCING COMPLEX SUBUNIT B"/>
    <property type="match status" value="1"/>
</dbReference>